<evidence type="ECO:0000256" key="8">
    <source>
        <dbReference type="ARBA" id="ARBA00049145"/>
    </source>
</evidence>
<dbReference type="InterPro" id="IPR019793">
    <property type="entry name" value="Peroxidases_heam-ligand_BS"/>
</dbReference>
<evidence type="ECO:0000313" key="12">
    <source>
        <dbReference type="Proteomes" id="UP001165121"/>
    </source>
</evidence>
<dbReference type="PRINTS" id="PR00460">
    <property type="entry name" value="BPEROXIDASE"/>
</dbReference>
<dbReference type="PANTHER" id="PTHR30555:SF0">
    <property type="entry name" value="CATALASE-PEROXIDASE"/>
    <property type="match status" value="1"/>
</dbReference>
<evidence type="ECO:0000256" key="7">
    <source>
        <dbReference type="ARBA" id="ARBA00023324"/>
    </source>
</evidence>
<dbReference type="InterPro" id="IPR010255">
    <property type="entry name" value="Haem_peroxidase_sf"/>
</dbReference>
<dbReference type="GO" id="GO:0020037">
    <property type="term" value="F:heme binding"/>
    <property type="evidence" value="ECO:0007669"/>
    <property type="project" value="InterPro"/>
</dbReference>
<evidence type="ECO:0000256" key="9">
    <source>
        <dbReference type="SAM" id="MobiDB-lite"/>
    </source>
</evidence>
<dbReference type="OrthoDB" id="407695at2759"/>
<keyword evidence="6" id="KW-0408">Iron</keyword>
<reference evidence="11" key="1">
    <citation type="submission" date="2023-04" db="EMBL/GenBank/DDBJ databases">
        <title>Phytophthora fragariaefolia NBRC 109709.</title>
        <authorList>
            <person name="Ichikawa N."/>
            <person name="Sato H."/>
            <person name="Tonouchi N."/>
        </authorList>
    </citation>
    <scope>NUCLEOTIDE SEQUENCE</scope>
    <source>
        <strain evidence="11">NBRC 109709</strain>
    </source>
</reference>
<keyword evidence="5" id="KW-0560">Oxidoreductase</keyword>
<dbReference type="AlphaFoldDB" id="A0A9W6Y3W0"/>
<evidence type="ECO:0000256" key="3">
    <source>
        <dbReference type="ARBA" id="ARBA00022617"/>
    </source>
</evidence>
<dbReference type="FunFam" id="1.10.420.10:FF:000014">
    <property type="entry name" value="Catalase-peroxidase 2"/>
    <property type="match status" value="1"/>
</dbReference>
<dbReference type="Pfam" id="PF00141">
    <property type="entry name" value="peroxidase"/>
    <property type="match status" value="2"/>
</dbReference>
<keyword evidence="12" id="KW-1185">Reference proteome</keyword>
<dbReference type="GO" id="GO:0004096">
    <property type="term" value="F:catalase activity"/>
    <property type="evidence" value="ECO:0007669"/>
    <property type="project" value="InterPro"/>
</dbReference>
<dbReference type="Gene3D" id="1.10.420.10">
    <property type="entry name" value="Peroxidase, domain 2"/>
    <property type="match status" value="2"/>
</dbReference>
<dbReference type="GO" id="GO:0005829">
    <property type="term" value="C:cytosol"/>
    <property type="evidence" value="ECO:0007669"/>
    <property type="project" value="TreeGrafter"/>
</dbReference>
<keyword evidence="2" id="KW-0575">Peroxidase</keyword>
<keyword evidence="3" id="KW-0349">Heme</keyword>
<dbReference type="GO" id="GO:0046872">
    <property type="term" value="F:metal ion binding"/>
    <property type="evidence" value="ECO:0007669"/>
    <property type="project" value="UniProtKB-KW"/>
</dbReference>
<keyword evidence="4" id="KW-0479">Metal-binding</keyword>
<proteinExistence type="predicted"/>
<feature type="domain" description="Plant heme peroxidase family profile" evidence="10">
    <location>
        <begin position="547"/>
        <end position="728"/>
    </location>
</feature>
<dbReference type="SUPFAM" id="SSF48113">
    <property type="entry name" value="Heme-dependent peroxidases"/>
    <property type="match status" value="2"/>
</dbReference>
<dbReference type="PROSITE" id="PS50873">
    <property type="entry name" value="PEROXIDASE_4"/>
    <property type="match status" value="2"/>
</dbReference>
<organism evidence="11 12">
    <name type="scientific">Phytophthora fragariaefolia</name>
    <dbReference type="NCBI Taxonomy" id="1490495"/>
    <lineage>
        <taxon>Eukaryota</taxon>
        <taxon>Sar</taxon>
        <taxon>Stramenopiles</taxon>
        <taxon>Oomycota</taxon>
        <taxon>Peronosporomycetes</taxon>
        <taxon>Peronosporales</taxon>
        <taxon>Peronosporaceae</taxon>
        <taxon>Phytophthora</taxon>
    </lineage>
</organism>
<evidence type="ECO:0000256" key="2">
    <source>
        <dbReference type="ARBA" id="ARBA00022559"/>
    </source>
</evidence>
<evidence type="ECO:0000256" key="1">
    <source>
        <dbReference type="ARBA" id="ARBA00001970"/>
    </source>
</evidence>
<dbReference type="Gene3D" id="1.10.520.10">
    <property type="match status" value="2"/>
</dbReference>
<evidence type="ECO:0000256" key="5">
    <source>
        <dbReference type="ARBA" id="ARBA00023002"/>
    </source>
</evidence>
<evidence type="ECO:0000313" key="11">
    <source>
        <dbReference type="EMBL" id="GMF51647.1"/>
    </source>
</evidence>
<dbReference type="GO" id="GO:0042744">
    <property type="term" value="P:hydrogen peroxide catabolic process"/>
    <property type="evidence" value="ECO:0007669"/>
    <property type="project" value="UniProtKB-KW"/>
</dbReference>
<gene>
    <name evidence="11" type="ORF">Pfra01_002094100</name>
</gene>
<dbReference type="PRINTS" id="PR00458">
    <property type="entry name" value="PEROXIDASE"/>
</dbReference>
<dbReference type="Proteomes" id="UP001165121">
    <property type="component" value="Unassembled WGS sequence"/>
</dbReference>
<accession>A0A9W6Y3W0</accession>
<evidence type="ECO:0000256" key="6">
    <source>
        <dbReference type="ARBA" id="ARBA00023004"/>
    </source>
</evidence>
<evidence type="ECO:0000256" key="4">
    <source>
        <dbReference type="ARBA" id="ARBA00022723"/>
    </source>
</evidence>
<comment type="caution">
    <text evidence="11">The sequence shown here is derived from an EMBL/GenBank/DDBJ whole genome shotgun (WGS) entry which is preliminary data.</text>
</comment>
<feature type="region of interest" description="Disordered" evidence="9">
    <location>
        <begin position="227"/>
        <end position="251"/>
    </location>
</feature>
<dbReference type="CDD" id="cd00314">
    <property type="entry name" value="plant_peroxidase_like"/>
    <property type="match status" value="1"/>
</dbReference>
<comment type="catalytic activity">
    <reaction evidence="8">
        <text>2 H2O2 = O2 + 2 H2O</text>
        <dbReference type="Rhea" id="RHEA:20309"/>
        <dbReference type="ChEBI" id="CHEBI:15377"/>
        <dbReference type="ChEBI" id="CHEBI:15379"/>
        <dbReference type="ChEBI" id="CHEBI:16240"/>
        <dbReference type="EC" id="1.11.1.21"/>
    </reaction>
</comment>
<dbReference type="PANTHER" id="PTHR30555">
    <property type="entry name" value="HYDROPEROXIDASE I, BIFUNCTIONAL CATALASE-PEROXIDASE"/>
    <property type="match status" value="1"/>
</dbReference>
<dbReference type="PROSITE" id="PS00435">
    <property type="entry name" value="PEROXIDASE_1"/>
    <property type="match status" value="1"/>
</dbReference>
<feature type="domain" description="Plant heme peroxidase family profile" evidence="10">
    <location>
        <begin position="156"/>
        <end position="458"/>
    </location>
</feature>
<protein>
    <submittedName>
        <fullName evidence="11">Unnamed protein product</fullName>
    </submittedName>
</protein>
<dbReference type="InterPro" id="IPR002016">
    <property type="entry name" value="Haem_peroxidase"/>
</dbReference>
<evidence type="ECO:0000259" key="10">
    <source>
        <dbReference type="PROSITE" id="PS50873"/>
    </source>
</evidence>
<comment type="cofactor">
    <cofactor evidence="1">
        <name>heme b</name>
        <dbReference type="ChEBI" id="CHEBI:60344"/>
    </cofactor>
</comment>
<keyword evidence="7" id="KW-0376">Hydrogen peroxide</keyword>
<dbReference type="EMBL" id="BSXT01002928">
    <property type="protein sequence ID" value="GMF51647.1"/>
    <property type="molecule type" value="Genomic_DNA"/>
</dbReference>
<dbReference type="FunFam" id="1.10.520.10:FF:000033">
    <property type="entry name" value="Uncharacterized protein"/>
    <property type="match status" value="1"/>
</dbReference>
<sequence length="739" mass="79683">MISTVFAGIIGSWIRCHSSGRRCAGPPESGGLAHISNSIQSHKSRIFPTNVHMNIRLATFIAALAGLSNTVTAGSCPFGYDKVAAVKDQDRQISSELYDPSSCDVVDYDLVKQDLQILMQMSQGFWPADYGHYGGLFIRLAWHCNGSYRHADGRGGCDGGRIRFNPEHSWDDNTNLDKALRLLKPIKRKLGNALSWGDLIVLSGNVAIESMGGPVLGFCGGRRDDVDGTSSLQLGPTPEQESVAPCEENGNCAAPLGPTTLGLIYVNPEGPMGVPDPAGSAPQVRRTFARMGMNDRETVALIGGGHAFGKTHGACPTGAGPSPLEDPENPWPGTCGEGPLKGMGNNTFTSGFEGSWTATPTQWSNGYFTGLTTYEWEKYDGPGGHVQWRPVPDTTPPVRMLTADIALLYDEGYKAIALEFAANQTALDEAFSHAWYKLTSHDMGPVTRCRGNDVPPAQPFQNPLPPTPDTLPDFEAVRTDISALLKTSVDGLTSDSTDDGTPYNGALFIHAAWQCASTFRITDYSGGCNGARIRISPEKDWPVNKGVDKIIAALEPIKDKYPTLSTADLIVLAGQVALEDAGSEEIDFLGGRTDAENGDGSDMFAPREYYNSTLIAVRDSIKILGVSEEEAVALAGRPRSAEQQKTLGYTGSYCSDTATLSNKYFTLLLNEQWTAVSEKEYQSEGQDIYMLDTDLALLDAPELKSSVEKFAEDEAAFKKVFASAWAKVMTADHFDASSY</sequence>
<name>A0A9W6Y3W0_9STRA</name>
<dbReference type="InterPro" id="IPR000763">
    <property type="entry name" value="Catalase_peroxidase"/>
</dbReference>
<dbReference type="GO" id="GO:0070301">
    <property type="term" value="P:cellular response to hydrogen peroxide"/>
    <property type="evidence" value="ECO:0007669"/>
    <property type="project" value="TreeGrafter"/>
</dbReference>